<protein>
    <submittedName>
        <fullName evidence="2">Uncharacterized protein</fullName>
    </submittedName>
</protein>
<proteinExistence type="predicted"/>
<organism evidence="2 3">
    <name type="scientific">Colletotrichum sojae</name>
    <dbReference type="NCBI Taxonomy" id="2175907"/>
    <lineage>
        <taxon>Eukaryota</taxon>
        <taxon>Fungi</taxon>
        <taxon>Dikarya</taxon>
        <taxon>Ascomycota</taxon>
        <taxon>Pezizomycotina</taxon>
        <taxon>Sordariomycetes</taxon>
        <taxon>Hypocreomycetidae</taxon>
        <taxon>Glomerellales</taxon>
        <taxon>Glomerellaceae</taxon>
        <taxon>Colletotrichum</taxon>
        <taxon>Colletotrichum orchidearum species complex</taxon>
    </lineage>
</organism>
<accession>A0A8H6ISS7</accession>
<name>A0A8H6ISS7_9PEZI</name>
<comment type="caution">
    <text evidence="2">The sequence shown here is derived from an EMBL/GenBank/DDBJ whole genome shotgun (WGS) entry which is preliminary data.</text>
</comment>
<evidence type="ECO:0000256" key="1">
    <source>
        <dbReference type="SAM" id="MobiDB-lite"/>
    </source>
</evidence>
<sequence length="259" mass="29987">MVFDQDEFVHLLTDYYQFCNRVFWHCTVRQAPLGGWPSITPESLAGLAKNDIVIDLLRHVPYVDYPEQDILACKPIIMDHTTIIDYRSEETHKRVQNKIEDYTEPYNNGHPPIPPSCACIATRLSRNGYFVAVDTDDGYIYCGDPNGQHDEPPTDLNLFLKQYNNDAANEWRACGVNVYRPADFFAFCKQRFLELRWIGLGQWHMEALRMNDEWDDDGNEKHWELANKMKEAGWPGDGEGGGWDRAKFEATVNEDETEE</sequence>
<reference evidence="2 3" key="1">
    <citation type="journal article" date="2020" name="Phytopathology">
        <title>Genome Sequence Resources of Colletotrichum truncatum, C. plurivorum, C. musicola, and C. sojae: Four Species Pathogenic to Soybean (Glycine max).</title>
        <authorList>
            <person name="Rogerio F."/>
            <person name="Boufleur T.R."/>
            <person name="Ciampi-Guillardi M."/>
            <person name="Sukno S.A."/>
            <person name="Thon M.R."/>
            <person name="Massola Junior N.S."/>
            <person name="Baroncelli R."/>
        </authorList>
    </citation>
    <scope>NUCLEOTIDE SEQUENCE [LARGE SCALE GENOMIC DNA]</scope>
    <source>
        <strain evidence="2 3">LFN0009</strain>
    </source>
</reference>
<dbReference type="EMBL" id="WIGN01000408">
    <property type="protein sequence ID" value="KAF6794599.1"/>
    <property type="molecule type" value="Genomic_DNA"/>
</dbReference>
<gene>
    <name evidence="2" type="ORF">CSOJ01_13672</name>
</gene>
<dbReference type="Proteomes" id="UP000652219">
    <property type="component" value="Unassembled WGS sequence"/>
</dbReference>
<feature type="region of interest" description="Disordered" evidence="1">
    <location>
        <begin position="231"/>
        <end position="259"/>
    </location>
</feature>
<evidence type="ECO:0000313" key="2">
    <source>
        <dbReference type="EMBL" id="KAF6794599.1"/>
    </source>
</evidence>
<evidence type="ECO:0000313" key="3">
    <source>
        <dbReference type="Proteomes" id="UP000652219"/>
    </source>
</evidence>
<dbReference type="AlphaFoldDB" id="A0A8H6ISS7"/>
<keyword evidence="3" id="KW-1185">Reference proteome</keyword>